<name>A0A4Y2DER9_ARAVE</name>
<organism evidence="1 2">
    <name type="scientific">Araneus ventricosus</name>
    <name type="common">Orbweaver spider</name>
    <name type="synonym">Epeira ventricosa</name>
    <dbReference type="NCBI Taxonomy" id="182803"/>
    <lineage>
        <taxon>Eukaryota</taxon>
        <taxon>Metazoa</taxon>
        <taxon>Ecdysozoa</taxon>
        <taxon>Arthropoda</taxon>
        <taxon>Chelicerata</taxon>
        <taxon>Arachnida</taxon>
        <taxon>Araneae</taxon>
        <taxon>Araneomorphae</taxon>
        <taxon>Entelegynae</taxon>
        <taxon>Araneoidea</taxon>
        <taxon>Araneidae</taxon>
        <taxon>Araneus</taxon>
    </lineage>
</organism>
<dbReference type="Proteomes" id="UP000499080">
    <property type="component" value="Unassembled WGS sequence"/>
</dbReference>
<dbReference type="EMBL" id="BGPR01000338">
    <property type="protein sequence ID" value="GBM14035.1"/>
    <property type="molecule type" value="Genomic_DNA"/>
</dbReference>
<gene>
    <name evidence="1" type="ORF">AVEN_209931_1</name>
</gene>
<comment type="caution">
    <text evidence="1">The sequence shown here is derived from an EMBL/GenBank/DDBJ whole genome shotgun (WGS) entry which is preliminary data.</text>
</comment>
<dbReference type="AlphaFoldDB" id="A0A4Y2DER9"/>
<accession>A0A4Y2DER9</accession>
<sequence>MLNFTSAANDEISGCSEGHFSRDSGLMVFVNYPLRRSRVEIRSALLLLLGVRLGNLSNRCLGAKFASRSKYLRIGANCFQHATVMIVEYDSLPVGHGGLKLTEAVEILVHIIP</sequence>
<reference evidence="1 2" key="1">
    <citation type="journal article" date="2019" name="Sci. Rep.">
        <title>Orb-weaving spider Araneus ventricosus genome elucidates the spidroin gene catalogue.</title>
        <authorList>
            <person name="Kono N."/>
            <person name="Nakamura H."/>
            <person name="Ohtoshi R."/>
            <person name="Moran D.A.P."/>
            <person name="Shinohara A."/>
            <person name="Yoshida Y."/>
            <person name="Fujiwara M."/>
            <person name="Mori M."/>
            <person name="Tomita M."/>
            <person name="Arakawa K."/>
        </authorList>
    </citation>
    <scope>NUCLEOTIDE SEQUENCE [LARGE SCALE GENOMIC DNA]</scope>
</reference>
<proteinExistence type="predicted"/>
<protein>
    <submittedName>
        <fullName evidence="1">Uncharacterized protein</fullName>
    </submittedName>
</protein>
<evidence type="ECO:0000313" key="2">
    <source>
        <dbReference type="Proteomes" id="UP000499080"/>
    </source>
</evidence>
<keyword evidence="2" id="KW-1185">Reference proteome</keyword>
<evidence type="ECO:0000313" key="1">
    <source>
        <dbReference type="EMBL" id="GBM14035.1"/>
    </source>
</evidence>